<accession>A0A2T4Z0F0</accession>
<dbReference type="SUPFAM" id="SSF53098">
    <property type="entry name" value="Ribonuclease H-like"/>
    <property type="match status" value="1"/>
</dbReference>
<dbReference type="InterPro" id="IPR001584">
    <property type="entry name" value="Integrase_cat-core"/>
</dbReference>
<dbReference type="Proteomes" id="UP000241639">
    <property type="component" value="Unassembled WGS sequence"/>
</dbReference>
<dbReference type="InterPro" id="IPR050900">
    <property type="entry name" value="Transposase_IS3/IS150/IS904"/>
</dbReference>
<evidence type="ECO:0000313" key="2">
    <source>
        <dbReference type="EMBL" id="PTM53212.1"/>
    </source>
</evidence>
<feature type="domain" description="Integrase catalytic" evidence="1">
    <location>
        <begin position="82"/>
        <end position="200"/>
    </location>
</feature>
<dbReference type="InterPro" id="IPR036397">
    <property type="entry name" value="RNaseH_sf"/>
</dbReference>
<reference evidence="2 3" key="1">
    <citation type="submission" date="2018-04" db="EMBL/GenBank/DDBJ databases">
        <title>Genomic Encyclopedia of Archaeal and Bacterial Type Strains, Phase II (KMG-II): from individual species to whole genera.</title>
        <authorList>
            <person name="Goeker M."/>
        </authorList>
    </citation>
    <scope>NUCLEOTIDE SEQUENCE [LARGE SCALE GENOMIC DNA]</scope>
    <source>
        <strain evidence="2 3">DSM 45169</strain>
    </source>
</reference>
<name>A0A2T4Z0F0_9BACL</name>
<gene>
    <name evidence="2" type="ORF">C8J48_3523</name>
</gene>
<comment type="caution">
    <text evidence="2">The sequence shown here is derived from an EMBL/GenBank/DDBJ whole genome shotgun (WGS) entry which is preliminary data.</text>
</comment>
<dbReference type="AlphaFoldDB" id="A0A2T4Z0F0"/>
<dbReference type="OrthoDB" id="9781005at2"/>
<dbReference type="GO" id="GO:0003676">
    <property type="term" value="F:nucleic acid binding"/>
    <property type="evidence" value="ECO:0007669"/>
    <property type="project" value="InterPro"/>
</dbReference>
<dbReference type="EMBL" id="PZZP01000004">
    <property type="protein sequence ID" value="PTM53212.1"/>
    <property type="molecule type" value="Genomic_DNA"/>
</dbReference>
<proteinExistence type="predicted"/>
<protein>
    <submittedName>
        <fullName evidence="2">Integrase-like protein</fullName>
    </submittedName>
</protein>
<dbReference type="GO" id="GO:0015074">
    <property type="term" value="P:DNA integration"/>
    <property type="evidence" value="ECO:0007669"/>
    <property type="project" value="InterPro"/>
</dbReference>
<dbReference type="PANTHER" id="PTHR46889:SF4">
    <property type="entry name" value="TRANSPOSASE INSO FOR INSERTION SEQUENCE ELEMENT IS911B-RELATED"/>
    <property type="match status" value="1"/>
</dbReference>
<evidence type="ECO:0000313" key="3">
    <source>
        <dbReference type="Proteomes" id="UP000241639"/>
    </source>
</evidence>
<dbReference type="Pfam" id="PF13683">
    <property type="entry name" value="rve_3"/>
    <property type="match status" value="1"/>
</dbReference>
<dbReference type="PROSITE" id="PS50994">
    <property type="entry name" value="INTEGRASE"/>
    <property type="match status" value="1"/>
</dbReference>
<dbReference type="PANTHER" id="PTHR46889">
    <property type="entry name" value="TRANSPOSASE INSF FOR INSERTION SEQUENCE IS3B-RELATED"/>
    <property type="match status" value="1"/>
</dbReference>
<dbReference type="InterPro" id="IPR012337">
    <property type="entry name" value="RNaseH-like_sf"/>
</dbReference>
<dbReference type="Gene3D" id="3.30.420.10">
    <property type="entry name" value="Ribonuclease H-like superfamily/Ribonuclease H"/>
    <property type="match status" value="1"/>
</dbReference>
<keyword evidence="3" id="KW-1185">Reference proteome</keyword>
<sequence length="204" mass="23250">MGPEVSTRELVQTLAHEGYSVPIITSALRLNRTYGYALLKTNSASQSRPRDPRLREAIRTLCGLWISSNPSLVKKRIWVPGELLQAVNQALPIRFPDGVYGQELTIRSDNGCQMTSRQFVQAMKAAGIRYERMGYNNPDGDAYIERGFRTLKEESVWLQEYDSFAQAKQDLNDFIAFYNHDRPHSALRYRSPVEFRQSLTSTAA</sequence>
<organism evidence="2 3">
    <name type="scientific">Desmospora activa DSM 45169</name>
    <dbReference type="NCBI Taxonomy" id="1121389"/>
    <lineage>
        <taxon>Bacteria</taxon>
        <taxon>Bacillati</taxon>
        <taxon>Bacillota</taxon>
        <taxon>Bacilli</taxon>
        <taxon>Bacillales</taxon>
        <taxon>Thermoactinomycetaceae</taxon>
        <taxon>Desmospora</taxon>
    </lineage>
</organism>
<evidence type="ECO:0000259" key="1">
    <source>
        <dbReference type="PROSITE" id="PS50994"/>
    </source>
</evidence>